<dbReference type="GO" id="GO:0016776">
    <property type="term" value="F:phosphotransferase activity, phosphate group as acceptor"/>
    <property type="evidence" value="ECO:0007669"/>
    <property type="project" value="TreeGrafter"/>
</dbReference>
<gene>
    <name evidence="10" type="ORF">MNY72_08105</name>
</gene>
<dbReference type="AlphaFoldDB" id="A0A9Q8V237"/>
<comment type="similarity">
    <text evidence="7">Belongs to the phosphoethanolamine transferase family.</text>
</comment>
<dbReference type="RefSeq" id="WP_241541713.1">
    <property type="nucleotide sequence ID" value="NZ_CAWQWN010000001.1"/>
</dbReference>
<keyword evidence="5 8" id="KW-1133">Transmembrane helix</keyword>
<keyword evidence="3 10" id="KW-0808">Transferase</keyword>
<feature type="transmembrane region" description="Helical" evidence="8">
    <location>
        <begin position="31"/>
        <end position="49"/>
    </location>
</feature>
<sequence>MSKKIKFCLYIILIVLLFFICQLTLKGIGAGSSEANAFLFTSLILILSFSKRTFWFIAFPIFLIQVAYIPIGLVFGLPSYQSIASIRSTNILETKEFLSQISLYNFSYMLLLLVAFILFRFIYVKYKFSMDYNKIIIVLFTLFSFFNQGSGVFFKESYFSLKKISDIDKDIHSYTNEWGNVSINDHKNRYNTYVLVIGESARMDYINAFGYPLNNSPFMSGQGLIVKGLISGGSNTVASLSNMLTKNDQGQANFNKNIIDLANSAGLTTYWLSNQGFISDADTPISLIATKSQYKDFIKYGAFNSQNSSDFELVDRFKQIVNKNTDQPKLIIVHLYGSHPKPCARVNDYPEQFRANKKEQKQIACYVNSIKKTDDVLKEINSILDDDFKRNHASYSMVYFADHGLVHNDSKKEIQLVHGESINSYRVPLFTISSDDIDHRQCDSMKSGLHFIDGLATWLAIKNDYLDPRYDLFDCKNDPAAQSYLDSLRPKFKSDNTAINIAL</sequence>
<evidence type="ECO:0000259" key="9">
    <source>
        <dbReference type="Pfam" id="PF00884"/>
    </source>
</evidence>
<dbReference type="InterPro" id="IPR058130">
    <property type="entry name" value="PEA_transf_C"/>
</dbReference>
<keyword evidence="2" id="KW-1003">Cell membrane</keyword>
<feature type="transmembrane region" description="Helical" evidence="8">
    <location>
        <begin position="7"/>
        <end position="25"/>
    </location>
</feature>
<evidence type="ECO:0000256" key="6">
    <source>
        <dbReference type="ARBA" id="ARBA00023136"/>
    </source>
</evidence>
<dbReference type="GO" id="GO:0009244">
    <property type="term" value="P:lipopolysaccharide core region biosynthetic process"/>
    <property type="evidence" value="ECO:0007669"/>
    <property type="project" value="TreeGrafter"/>
</dbReference>
<dbReference type="InterPro" id="IPR000917">
    <property type="entry name" value="Sulfatase_N"/>
</dbReference>
<accession>A0A9Q8V237</accession>
<feature type="transmembrane region" description="Helical" evidence="8">
    <location>
        <begin position="135"/>
        <end position="154"/>
    </location>
</feature>
<feature type="transmembrane region" description="Helical" evidence="8">
    <location>
        <begin position="56"/>
        <end position="77"/>
    </location>
</feature>
<evidence type="ECO:0000256" key="4">
    <source>
        <dbReference type="ARBA" id="ARBA00022692"/>
    </source>
</evidence>
<evidence type="ECO:0000256" key="2">
    <source>
        <dbReference type="ARBA" id="ARBA00022475"/>
    </source>
</evidence>
<dbReference type="Gene3D" id="3.40.720.10">
    <property type="entry name" value="Alkaline Phosphatase, subunit A"/>
    <property type="match status" value="1"/>
</dbReference>
<evidence type="ECO:0000256" key="7">
    <source>
        <dbReference type="ARBA" id="ARBA00038481"/>
    </source>
</evidence>
<dbReference type="Proteomes" id="UP000829116">
    <property type="component" value="Chromosome"/>
</dbReference>
<comment type="subcellular location">
    <subcellularLocation>
        <location evidence="1">Cell membrane</location>
        <topology evidence="1">Multi-pass membrane protein</topology>
    </subcellularLocation>
</comment>
<dbReference type="PANTHER" id="PTHR30443">
    <property type="entry name" value="INNER MEMBRANE PROTEIN"/>
    <property type="match status" value="1"/>
</dbReference>
<dbReference type="CDD" id="cd16017">
    <property type="entry name" value="LptA"/>
    <property type="match status" value="1"/>
</dbReference>
<protein>
    <submittedName>
        <fullName evidence="10">Phosphoethanolamine transferase</fullName>
    </submittedName>
</protein>
<dbReference type="PANTHER" id="PTHR30443:SF4">
    <property type="entry name" value="PHOSPHOETHANOLAMINE TRANSFERASE OPGE-RELATED"/>
    <property type="match status" value="1"/>
</dbReference>
<dbReference type="GO" id="GO:0005886">
    <property type="term" value="C:plasma membrane"/>
    <property type="evidence" value="ECO:0007669"/>
    <property type="project" value="UniProtKB-SubCell"/>
</dbReference>
<reference evidence="10" key="1">
    <citation type="submission" date="2022-03" db="EMBL/GenBank/DDBJ databases">
        <title>ESBL-producing Moellerella wisconsensis and Escherichia marmotae isolated from wild game meat.</title>
        <authorList>
            <person name="Biggel M."/>
        </authorList>
    </citation>
    <scope>NUCLEOTIDE SEQUENCE</scope>
    <source>
        <strain evidence="10">W51</strain>
    </source>
</reference>
<evidence type="ECO:0000313" key="11">
    <source>
        <dbReference type="Proteomes" id="UP000829116"/>
    </source>
</evidence>
<keyword evidence="4 8" id="KW-0812">Transmembrane</keyword>
<evidence type="ECO:0000313" key="10">
    <source>
        <dbReference type="EMBL" id="UNH29375.1"/>
    </source>
</evidence>
<dbReference type="Pfam" id="PF00884">
    <property type="entry name" value="Sulfatase"/>
    <property type="match status" value="1"/>
</dbReference>
<evidence type="ECO:0000256" key="3">
    <source>
        <dbReference type="ARBA" id="ARBA00022679"/>
    </source>
</evidence>
<feature type="domain" description="Sulfatase N-terminal" evidence="9">
    <location>
        <begin position="192"/>
        <end position="452"/>
    </location>
</feature>
<feature type="transmembrane region" description="Helical" evidence="8">
    <location>
        <begin position="97"/>
        <end position="123"/>
    </location>
</feature>
<dbReference type="SUPFAM" id="SSF53649">
    <property type="entry name" value="Alkaline phosphatase-like"/>
    <property type="match status" value="1"/>
</dbReference>
<keyword evidence="6 8" id="KW-0472">Membrane</keyword>
<evidence type="ECO:0000256" key="1">
    <source>
        <dbReference type="ARBA" id="ARBA00004651"/>
    </source>
</evidence>
<organism evidence="10 11">
    <name type="scientific">Moellerella wisconsensis</name>
    <dbReference type="NCBI Taxonomy" id="158849"/>
    <lineage>
        <taxon>Bacteria</taxon>
        <taxon>Pseudomonadati</taxon>
        <taxon>Pseudomonadota</taxon>
        <taxon>Gammaproteobacteria</taxon>
        <taxon>Enterobacterales</taxon>
        <taxon>Morganellaceae</taxon>
        <taxon>Moellerella</taxon>
    </lineage>
</organism>
<evidence type="ECO:0000256" key="8">
    <source>
        <dbReference type="SAM" id="Phobius"/>
    </source>
</evidence>
<dbReference type="InterPro" id="IPR017850">
    <property type="entry name" value="Alkaline_phosphatase_core_sf"/>
</dbReference>
<dbReference type="InterPro" id="IPR040423">
    <property type="entry name" value="PEA_transferase"/>
</dbReference>
<dbReference type="EMBL" id="CP093245">
    <property type="protein sequence ID" value="UNH29375.1"/>
    <property type="molecule type" value="Genomic_DNA"/>
</dbReference>
<proteinExistence type="inferred from homology"/>
<name>A0A9Q8V237_9GAMM</name>
<evidence type="ECO:0000256" key="5">
    <source>
        <dbReference type="ARBA" id="ARBA00022989"/>
    </source>
</evidence>